<name>A0A167I5D1_9GAMM</name>
<dbReference type="AlphaFoldDB" id="A0A167I5D1"/>
<protein>
    <submittedName>
        <fullName evidence="1">Uncharacterized protein</fullName>
    </submittedName>
</protein>
<organism evidence="1 2">
    <name type="scientific">Pseudoalteromonas luteoviolacea CPMOR-1</name>
    <dbReference type="NCBI Taxonomy" id="1365248"/>
    <lineage>
        <taxon>Bacteria</taxon>
        <taxon>Pseudomonadati</taxon>
        <taxon>Pseudomonadota</taxon>
        <taxon>Gammaproteobacteria</taxon>
        <taxon>Alteromonadales</taxon>
        <taxon>Pseudoalteromonadaceae</taxon>
        <taxon>Pseudoalteromonas</taxon>
    </lineage>
</organism>
<dbReference type="PATRIC" id="fig|1365248.3.peg.4721"/>
<sequence length="76" mass="9157">MSEKRKPVYTMLLRKQGKMKSGKVEIFRASEFDSSYLFKRRYRVRVNGKWWPKGEVRFITPTQIKELVFRQIGNSI</sequence>
<evidence type="ECO:0000313" key="2">
    <source>
        <dbReference type="Proteomes" id="UP000076486"/>
    </source>
</evidence>
<accession>A0A167I5D1</accession>
<proteinExistence type="predicted"/>
<evidence type="ECO:0000313" key="1">
    <source>
        <dbReference type="EMBL" id="KZN58917.1"/>
    </source>
</evidence>
<dbReference type="Proteomes" id="UP000076486">
    <property type="component" value="Unassembled WGS sequence"/>
</dbReference>
<comment type="caution">
    <text evidence="1">The sequence shown here is derived from an EMBL/GenBank/DDBJ whole genome shotgun (WGS) entry which is preliminary data.</text>
</comment>
<reference evidence="1 2" key="1">
    <citation type="submission" date="2013-07" db="EMBL/GenBank/DDBJ databases">
        <title>Comparative Genomic and Metabolomic Analysis of Twelve Strains of Pseudoalteromonas luteoviolacea.</title>
        <authorList>
            <person name="Vynne N.G."/>
            <person name="Mansson M."/>
            <person name="Gram L."/>
        </authorList>
    </citation>
    <scope>NUCLEOTIDE SEQUENCE [LARGE SCALE GENOMIC DNA]</scope>
    <source>
        <strain evidence="1 2">CPMOR-1</strain>
    </source>
</reference>
<gene>
    <name evidence="1" type="ORF">N473_26230</name>
</gene>
<dbReference type="EMBL" id="AUYC01000066">
    <property type="protein sequence ID" value="KZN58917.1"/>
    <property type="molecule type" value="Genomic_DNA"/>
</dbReference>